<dbReference type="Proteomes" id="UP001225042">
    <property type="component" value="Unassembled WGS sequence"/>
</dbReference>
<dbReference type="PANTHER" id="PTHR23028">
    <property type="entry name" value="ACETYLTRANSFERASE"/>
    <property type="match status" value="1"/>
</dbReference>
<name>A0AAW8H5S5_9ENTR</name>
<dbReference type="InterPro" id="IPR002656">
    <property type="entry name" value="Acyl_transf_3_dom"/>
</dbReference>
<dbReference type="EC" id="2.3.-.-" evidence="3"/>
<keyword evidence="4" id="KW-1185">Reference proteome</keyword>
<organism evidence="3 4">
    <name type="scientific">Enterobacter soli</name>
    <dbReference type="NCBI Taxonomy" id="885040"/>
    <lineage>
        <taxon>Bacteria</taxon>
        <taxon>Pseudomonadati</taxon>
        <taxon>Pseudomonadota</taxon>
        <taxon>Gammaproteobacteria</taxon>
        <taxon>Enterobacterales</taxon>
        <taxon>Enterobacteriaceae</taxon>
        <taxon>Enterobacter</taxon>
    </lineage>
</organism>
<dbReference type="Pfam" id="PF01757">
    <property type="entry name" value="Acyl_transf_3"/>
    <property type="match status" value="1"/>
</dbReference>
<feature type="transmembrane region" description="Helical" evidence="1">
    <location>
        <begin position="297"/>
        <end position="315"/>
    </location>
</feature>
<dbReference type="AlphaFoldDB" id="A0AAW8H5S5"/>
<feature type="transmembrane region" description="Helical" evidence="1">
    <location>
        <begin position="162"/>
        <end position="180"/>
    </location>
</feature>
<keyword evidence="1" id="KW-1133">Transmembrane helix</keyword>
<feature type="transmembrane region" description="Helical" evidence="1">
    <location>
        <begin position="20"/>
        <end position="38"/>
    </location>
</feature>
<comment type="caution">
    <text evidence="3">The sequence shown here is derived from an EMBL/GenBank/DDBJ whole genome shotgun (WGS) entry which is preliminary data.</text>
</comment>
<gene>
    <name evidence="3" type="ORF">RBJ67_03025</name>
</gene>
<feature type="domain" description="Acyltransferase 3" evidence="2">
    <location>
        <begin position="8"/>
        <end position="341"/>
    </location>
</feature>
<evidence type="ECO:0000259" key="2">
    <source>
        <dbReference type="Pfam" id="PF01757"/>
    </source>
</evidence>
<feature type="transmembrane region" description="Helical" evidence="1">
    <location>
        <begin position="327"/>
        <end position="348"/>
    </location>
</feature>
<protein>
    <submittedName>
        <fullName evidence="3">Acyltransferase</fullName>
        <ecNumber evidence="3">2.3.-.-</ecNumber>
    </submittedName>
</protein>
<feature type="transmembrane region" description="Helical" evidence="1">
    <location>
        <begin position="200"/>
        <end position="225"/>
    </location>
</feature>
<feature type="transmembrane region" description="Helical" evidence="1">
    <location>
        <begin position="50"/>
        <end position="67"/>
    </location>
</feature>
<dbReference type="PANTHER" id="PTHR23028:SF131">
    <property type="entry name" value="BLR2367 PROTEIN"/>
    <property type="match status" value="1"/>
</dbReference>
<accession>A0AAW8H5S5</accession>
<proteinExistence type="predicted"/>
<feature type="transmembrane region" description="Helical" evidence="1">
    <location>
        <begin position="234"/>
        <end position="254"/>
    </location>
</feature>
<dbReference type="InterPro" id="IPR050879">
    <property type="entry name" value="Acyltransferase_3"/>
</dbReference>
<reference evidence="3 4" key="1">
    <citation type="submission" date="2023-08" db="EMBL/GenBank/DDBJ databases">
        <authorList>
            <person name="Dale J."/>
        </authorList>
    </citation>
    <scope>NUCLEOTIDE SEQUENCE [LARGE SCALE GENOMIC DNA]</scope>
    <source>
        <strain evidence="3 4">2023EL-00788</strain>
    </source>
</reference>
<dbReference type="GO" id="GO:0000271">
    <property type="term" value="P:polysaccharide biosynthetic process"/>
    <property type="evidence" value="ECO:0007669"/>
    <property type="project" value="TreeGrafter"/>
</dbReference>
<feature type="transmembrane region" description="Helical" evidence="1">
    <location>
        <begin position="87"/>
        <end position="109"/>
    </location>
</feature>
<dbReference type="GO" id="GO:0016020">
    <property type="term" value="C:membrane"/>
    <property type="evidence" value="ECO:0007669"/>
    <property type="project" value="TreeGrafter"/>
</dbReference>
<evidence type="ECO:0000313" key="3">
    <source>
        <dbReference type="EMBL" id="MDQ2255117.1"/>
    </source>
</evidence>
<dbReference type="RefSeq" id="WP_306683237.1">
    <property type="nucleotide sequence ID" value="NZ_JAVDKR010000004.1"/>
</dbReference>
<evidence type="ECO:0000256" key="1">
    <source>
        <dbReference type="SAM" id="Phobius"/>
    </source>
</evidence>
<feature type="transmembrane region" description="Helical" evidence="1">
    <location>
        <begin position="129"/>
        <end position="150"/>
    </location>
</feature>
<feature type="transmembrane region" description="Helical" evidence="1">
    <location>
        <begin position="266"/>
        <end position="285"/>
    </location>
</feature>
<keyword evidence="1" id="KW-0812">Transmembrane</keyword>
<keyword evidence="3" id="KW-0012">Acyltransferase</keyword>
<dbReference type="EMBL" id="JAVDKS010000001">
    <property type="protein sequence ID" value="MDQ2255117.1"/>
    <property type="molecule type" value="Genomic_DNA"/>
</dbReference>
<dbReference type="GO" id="GO:0016747">
    <property type="term" value="F:acyltransferase activity, transferring groups other than amino-acyl groups"/>
    <property type="evidence" value="ECO:0007669"/>
    <property type="project" value="InterPro"/>
</dbReference>
<sequence>MTKTSHKIYFIEVLRGPAALLVVAYHIAGILMGAYSFWPGMGRDLFRNGNIGVDIFFMISGFIICYATRNREDNYRSSFIIRRFFRIYPLFIICLTIAWLTYNSGYGYLDYLHSATLMQNNYAGKAPFFGYNMLYPAWTIAYEVMFYFVFYLGMCINHKYRGFITAILLLMAMGTIQLSFKGELSVHGHFSSYSPDMGALSPPLTLLGSPLMLEFIIGMGCYYLYNTLRTSESIAVSSLFLTSSVIAISMMYFVDLNNHGITEKGIVAAAIFISLMLSEMTGMKLKSKVSKFFSDISYSLYLTHAMILKYYTIYLKDIGINDFPKGVLSFFSILAVCIVVAYIVHITVEKWFINIGKKIITLLSTKENNNSLERKPT</sequence>
<evidence type="ECO:0000313" key="4">
    <source>
        <dbReference type="Proteomes" id="UP001225042"/>
    </source>
</evidence>
<keyword evidence="1" id="KW-0472">Membrane</keyword>
<keyword evidence="3" id="KW-0808">Transferase</keyword>